<proteinExistence type="predicted"/>
<keyword evidence="3" id="KW-1185">Reference proteome</keyword>
<dbReference type="KEGG" id="caml:H6X83_01845"/>
<feature type="domain" description="HTH-like" evidence="1">
    <location>
        <begin position="32"/>
        <end position="80"/>
    </location>
</feature>
<evidence type="ECO:0000313" key="3">
    <source>
        <dbReference type="Proteomes" id="UP000516046"/>
    </source>
</evidence>
<dbReference type="Proteomes" id="UP000516046">
    <property type="component" value="Chromosome"/>
</dbReference>
<sequence>MKRAKQLGVSTSGYYAWLQTRSKRQKRYEICKDRVISAFKEGKGTYSAERICGVIRRDGHTISYPVVKRIMAQEGLKSCHLKRRQLSLTDSRAASIKS</sequence>
<dbReference type="AlphaFoldDB" id="A0A7G9WIB0"/>
<dbReference type="InterPro" id="IPR050900">
    <property type="entry name" value="Transposase_IS3/IS150/IS904"/>
</dbReference>
<dbReference type="RefSeq" id="WP_212507484.1">
    <property type="nucleotide sequence ID" value="NZ_CP060696.1"/>
</dbReference>
<dbReference type="Pfam" id="PF13276">
    <property type="entry name" value="HTH_21"/>
    <property type="match status" value="1"/>
</dbReference>
<protein>
    <submittedName>
        <fullName evidence="2">IS3 family transposase</fullName>
    </submittedName>
</protein>
<gene>
    <name evidence="2" type="ORF">H6X83_01845</name>
</gene>
<dbReference type="EMBL" id="CP060696">
    <property type="protein sequence ID" value="QNO18422.1"/>
    <property type="molecule type" value="Genomic_DNA"/>
</dbReference>
<organism evidence="2 3">
    <name type="scientific">Caproicibacterium amylolyticum</name>
    <dbReference type="NCBI Taxonomy" id="2766537"/>
    <lineage>
        <taxon>Bacteria</taxon>
        <taxon>Bacillati</taxon>
        <taxon>Bacillota</taxon>
        <taxon>Clostridia</taxon>
        <taxon>Eubacteriales</taxon>
        <taxon>Oscillospiraceae</taxon>
        <taxon>Caproicibacterium</taxon>
    </lineage>
</organism>
<accession>A0A7G9WIB0</accession>
<dbReference type="InterPro" id="IPR025948">
    <property type="entry name" value="HTH-like_dom"/>
</dbReference>
<evidence type="ECO:0000313" key="2">
    <source>
        <dbReference type="EMBL" id="QNO18422.1"/>
    </source>
</evidence>
<evidence type="ECO:0000259" key="1">
    <source>
        <dbReference type="Pfam" id="PF13276"/>
    </source>
</evidence>
<dbReference type="PANTHER" id="PTHR46889">
    <property type="entry name" value="TRANSPOSASE INSF FOR INSERTION SEQUENCE IS3B-RELATED"/>
    <property type="match status" value="1"/>
</dbReference>
<name>A0A7G9WIB0_9FIRM</name>
<reference evidence="2 3" key="1">
    <citation type="submission" date="2020-08" db="EMBL/GenBank/DDBJ databases">
        <authorList>
            <person name="Ren C."/>
            <person name="Gu Y."/>
            <person name="Xu Y."/>
        </authorList>
    </citation>
    <scope>NUCLEOTIDE SEQUENCE [LARGE SCALE GENOMIC DNA]</scope>
    <source>
        <strain evidence="2 3">LBM18003</strain>
    </source>
</reference>
<dbReference type="PANTHER" id="PTHR46889:SF4">
    <property type="entry name" value="TRANSPOSASE INSO FOR INSERTION SEQUENCE ELEMENT IS911B-RELATED"/>
    <property type="match status" value="1"/>
</dbReference>